<accession>A0A5N5MMA7</accession>
<proteinExistence type="predicted"/>
<name>A0A5N5MMA7_9ROSI</name>
<feature type="transmembrane region" description="Helical" evidence="1">
    <location>
        <begin position="323"/>
        <end position="340"/>
    </location>
</feature>
<feature type="transmembrane region" description="Helical" evidence="1">
    <location>
        <begin position="290"/>
        <end position="311"/>
    </location>
</feature>
<dbReference type="Proteomes" id="UP000326939">
    <property type="component" value="Chromosome 5"/>
</dbReference>
<evidence type="ECO:0000313" key="3">
    <source>
        <dbReference type="Proteomes" id="UP000326939"/>
    </source>
</evidence>
<protein>
    <submittedName>
        <fullName evidence="2">Uncharacterized protein</fullName>
    </submittedName>
</protein>
<feature type="transmembrane region" description="Helical" evidence="1">
    <location>
        <begin position="394"/>
        <end position="413"/>
    </location>
</feature>
<keyword evidence="1" id="KW-0812">Transmembrane</keyword>
<dbReference type="PANTHER" id="PTHR31061">
    <property type="entry name" value="LD22376P"/>
    <property type="match status" value="1"/>
</dbReference>
<feature type="transmembrane region" description="Helical" evidence="1">
    <location>
        <begin position="103"/>
        <end position="122"/>
    </location>
</feature>
<feature type="transmembrane region" description="Helical" evidence="1">
    <location>
        <begin position="142"/>
        <end position="159"/>
    </location>
</feature>
<organism evidence="2 3">
    <name type="scientific">Salix brachista</name>
    <dbReference type="NCBI Taxonomy" id="2182728"/>
    <lineage>
        <taxon>Eukaryota</taxon>
        <taxon>Viridiplantae</taxon>
        <taxon>Streptophyta</taxon>
        <taxon>Embryophyta</taxon>
        <taxon>Tracheophyta</taxon>
        <taxon>Spermatophyta</taxon>
        <taxon>Magnoliopsida</taxon>
        <taxon>eudicotyledons</taxon>
        <taxon>Gunneridae</taxon>
        <taxon>Pentapetalae</taxon>
        <taxon>rosids</taxon>
        <taxon>fabids</taxon>
        <taxon>Malpighiales</taxon>
        <taxon>Salicaceae</taxon>
        <taxon>Saliceae</taxon>
        <taxon>Salix</taxon>
    </lineage>
</organism>
<dbReference type="AlphaFoldDB" id="A0A5N5MMA7"/>
<reference evidence="3" key="1">
    <citation type="journal article" date="2019" name="Gigascience">
        <title>De novo genome assembly of the endangered Acer yangbiense, a plant species with extremely small populations endemic to Yunnan Province, China.</title>
        <authorList>
            <person name="Yang J."/>
            <person name="Wariss H.M."/>
            <person name="Tao L."/>
            <person name="Zhang R."/>
            <person name="Yun Q."/>
            <person name="Hollingsworth P."/>
            <person name="Dao Z."/>
            <person name="Luo G."/>
            <person name="Guo H."/>
            <person name="Ma Y."/>
            <person name="Sun W."/>
        </authorList>
    </citation>
    <scope>NUCLEOTIDE SEQUENCE [LARGE SCALE GENOMIC DNA]</scope>
    <source>
        <strain evidence="3">cv. br00</strain>
    </source>
</reference>
<evidence type="ECO:0000313" key="2">
    <source>
        <dbReference type="EMBL" id="KAB5556214.1"/>
    </source>
</evidence>
<keyword evidence="1" id="KW-1133">Transmembrane helix</keyword>
<feature type="transmembrane region" description="Helical" evidence="1">
    <location>
        <begin position="73"/>
        <end position="91"/>
    </location>
</feature>
<gene>
    <name evidence="2" type="ORF">DKX38_007123</name>
</gene>
<keyword evidence="3" id="KW-1185">Reference proteome</keyword>
<sequence length="529" mass="59495">MIGIKACISHANRLLIADGTGFSAPKPDPERRVDSLDIFRGLTVALMILVGDAGGEWPQIGHAPWNGSNLADFVMPFFLFIVGMAIPLTFKRISSRDHAVKKMIVRTLKLLFWGIMLQGGFSHAPDKLSYGVDMKKIRWSGILQRIAFAYLVMALMEILKKKRHTKDLPPGWLSIFKLYASQWLMGACILVIYLAVIYGMYVPHWQFTVNDEESADYGKAFTVECGVRGKLDPACNAVGYIDRKILGINHLHQQPAWKRSEACTETITYEAPFQTSAPTWCNAPFEPEGILSSISSVLSTIIGVHFGHVLVHLKDDTARLKHWTVMGLSLLISGLVLHFTHAMPLNKQLYTFSYVCVTSGAAALVFSAIYVLVDMRGWKSMFLPFQRMGMNAMLVYVMAAEGIFAGFINGWYYNDPRNTLVSFSSNLRNRDGWQKKIAAISFCSTEVSFNHEKLLKFFTAMTADILDSKSRVHWSLEFSESWYSTLRYLCRDPLLGYCCCHFPSPGNLLEALNISCGSNVIKVLYFVYD</sequence>
<dbReference type="PANTHER" id="PTHR31061:SF25">
    <property type="entry name" value="HEPARAN-ALPHA-GLUCOSAMINIDE N-ACETYLTRANSFERASE-LIKE PROTEIN (DUF1624)"/>
    <property type="match status" value="1"/>
</dbReference>
<feature type="transmembrane region" description="Helical" evidence="1">
    <location>
        <begin position="352"/>
        <end position="373"/>
    </location>
</feature>
<feature type="transmembrane region" description="Helical" evidence="1">
    <location>
        <begin position="180"/>
        <end position="201"/>
    </location>
</feature>
<evidence type="ECO:0000256" key="1">
    <source>
        <dbReference type="SAM" id="Phobius"/>
    </source>
</evidence>
<comment type="caution">
    <text evidence="2">The sequence shown here is derived from an EMBL/GenBank/DDBJ whole genome shotgun (WGS) entry which is preliminary data.</text>
</comment>
<keyword evidence="1" id="KW-0472">Membrane</keyword>
<dbReference type="EMBL" id="VDCV01000005">
    <property type="protein sequence ID" value="KAB5556214.1"/>
    <property type="molecule type" value="Genomic_DNA"/>
</dbReference>